<evidence type="ECO:0000313" key="4">
    <source>
        <dbReference type="Proteomes" id="UP001321018"/>
    </source>
</evidence>
<dbReference type="InterPro" id="IPR055998">
    <property type="entry name" value="DUF7576"/>
</dbReference>
<evidence type="ECO:0000313" key="2">
    <source>
        <dbReference type="EMBL" id="MCU4975423.1"/>
    </source>
</evidence>
<evidence type="ECO:0000313" key="1">
    <source>
        <dbReference type="EMBL" id="MCU4741600.1"/>
    </source>
</evidence>
<gene>
    <name evidence="2" type="ORF">OB955_22280</name>
    <name evidence="1" type="ORF">OB960_09315</name>
</gene>
<dbReference type="Pfam" id="PF24461">
    <property type="entry name" value="DUF7576"/>
    <property type="match status" value="1"/>
</dbReference>
<protein>
    <submittedName>
        <fullName evidence="1">Uncharacterized protein</fullName>
    </submittedName>
</protein>
<proteinExistence type="predicted"/>
<organism evidence="1 4">
    <name type="scientific">Natronoglomus mannanivorans</name>
    <dbReference type="NCBI Taxonomy" id="2979990"/>
    <lineage>
        <taxon>Archaea</taxon>
        <taxon>Methanobacteriati</taxon>
        <taxon>Methanobacteriota</taxon>
        <taxon>Stenosarchaea group</taxon>
        <taxon>Halobacteria</taxon>
        <taxon>Halobacteriales</taxon>
        <taxon>Natrialbaceae</taxon>
        <taxon>Natronoglomus</taxon>
    </lineage>
</organism>
<dbReference type="EMBL" id="JAOPKB010000018">
    <property type="protein sequence ID" value="MCU4975423.1"/>
    <property type="molecule type" value="Genomic_DNA"/>
</dbReference>
<dbReference type="Proteomes" id="UP001321018">
    <property type="component" value="Unassembled WGS sequence"/>
</dbReference>
<name>A0AAP2YYE8_9EURY</name>
<dbReference type="Proteomes" id="UP001320972">
    <property type="component" value="Unassembled WGS sequence"/>
</dbReference>
<evidence type="ECO:0000313" key="3">
    <source>
        <dbReference type="Proteomes" id="UP001320972"/>
    </source>
</evidence>
<keyword evidence="3" id="KW-1185">Reference proteome</keyword>
<comment type="caution">
    <text evidence="1">The sequence shown here is derived from an EMBL/GenBank/DDBJ whole genome shotgun (WGS) entry which is preliminary data.</text>
</comment>
<dbReference type="EMBL" id="JAOPKA010000004">
    <property type="protein sequence ID" value="MCU4741600.1"/>
    <property type="molecule type" value="Genomic_DNA"/>
</dbReference>
<reference evidence="1 3" key="1">
    <citation type="submission" date="2022-09" db="EMBL/GenBank/DDBJ databases">
        <title>Enrichment on poylsaccharides allowed isolation of novel metabolic and taxonomic groups of Haloarchaea.</title>
        <authorList>
            <person name="Sorokin D.Y."/>
            <person name="Elcheninov A.G."/>
            <person name="Khizhniak T.V."/>
            <person name="Kolganova T.V."/>
            <person name="Kublanov I.V."/>
        </authorList>
    </citation>
    <scope>NUCLEOTIDE SEQUENCE</scope>
    <source>
        <strain evidence="2 3">AArc-m2/3/4</strain>
        <strain evidence="1">AArc-xg1-1</strain>
    </source>
</reference>
<dbReference type="RefSeq" id="WP_338003435.1">
    <property type="nucleotide sequence ID" value="NZ_JAOPKA010000004.1"/>
</dbReference>
<sequence length="66" mass="7796">MEYQYTEPTQPSSHRRIQDADTCRACETRIGVRDRRLTWRIQDGEDVFVYHYCSESCLPETAPETP</sequence>
<dbReference type="AlphaFoldDB" id="A0AAP2YYE8"/>
<accession>A0AAP2YYE8</accession>